<dbReference type="Gene3D" id="3.40.50.720">
    <property type="entry name" value="NAD(P)-binding Rossmann-like Domain"/>
    <property type="match status" value="1"/>
</dbReference>
<dbReference type="InterPro" id="IPR002347">
    <property type="entry name" value="SDR_fam"/>
</dbReference>
<reference evidence="5" key="1">
    <citation type="journal article" date="2015" name="BMC Genomics">
        <title>Genomic and transcriptomic analysis of the endophytic fungus Pestalotiopsis fici reveals its lifestyle and high potential for synthesis of natural products.</title>
        <authorList>
            <person name="Wang X."/>
            <person name="Zhang X."/>
            <person name="Liu L."/>
            <person name="Xiang M."/>
            <person name="Wang W."/>
            <person name="Sun X."/>
            <person name="Che Y."/>
            <person name="Guo L."/>
            <person name="Liu G."/>
            <person name="Guo L."/>
            <person name="Wang C."/>
            <person name="Yin W.B."/>
            <person name="Stadler M."/>
            <person name="Zhang X."/>
            <person name="Liu X."/>
        </authorList>
    </citation>
    <scope>NUCLEOTIDE SEQUENCE [LARGE SCALE GENOMIC DNA]</scope>
    <source>
        <strain evidence="5">W106-1 / CGMCC3.15140</strain>
    </source>
</reference>
<keyword evidence="2" id="KW-0521">NADP</keyword>
<accession>W3XE31</accession>
<organism evidence="4 5">
    <name type="scientific">Pestalotiopsis fici (strain W106-1 / CGMCC3.15140)</name>
    <dbReference type="NCBI Taxonomy" id="1229662"/>
    <lineage>
        <taxon>Eukaryota</taxon>
        <taxon>Fungi</taxon>
        <taxon>Dikarya</taxon>
        <taxon>Ascomycota</taxon>
        <taxon>Pezizomycotina</taxon>
        <taxon>Sordariomycetes</taxon>
        <taxon>Xylariomycetidae</taxon>
        <taxon>Amphisphaeriales</taxon>
        <taxon>Sporocadaceae</taxon>
        <taxon>Pestalotiopsis</taxon>
    </lineage>
</organism>
<evidence type="ECO:0000256" key="1">
    <source>
        <dbReference type="ARBA" id="ARBA00006484"/>
    </source>
</evidence>
<dbReference type="KEGG" id="pfy:PFICI_02373"/>
<proteinExistence type="inferred from homology"/>
<dbReference type="CDD" id="cd05233">
    <property type="entry name" value="SDR_c"/>
    <property type="match status" value="1"/>
</dbReference>
<evidence type="ECO:0000313" key="4">
    <source>
        <dbReference type="EMBL" id="ETS84348.1"/>
    </source>
</evidence>
<dbReference type="InParanoid" id="W3XE31"/>
<dbReference type="PRINTS" id="PR00081">
    <property type="entry name" value="GDHRDH"/>
</dbReference>
<name>W3XE31_PESFW</name>
<keyword evidence="5" id="KW-1185">Reference proteome</keyword>
<dbReference type="Proteomes" id="UP000030651">
    <property type="component" value="Unassembled WGS sequence"/>
</dbReference>
<dbReference type="AlphaFoldDB" id="W3XE31"/>
<evidence type="ECO:0000256" key="3">
    <source>
        <dbReference type="ARBA" id="ARBA00023002"/>
    </source>
</evidence>
<comment type="similarity">
    <text evidence="1">Belongs to the short-chain dehydrogenases/reductases (SDR) family.</text>
</comment>
<dbReference type="EMBL" id="KI912110">
    <property type="protein sequence ID" value="ETS84348.1"/>
    <property type="molecule type" value="Genomic_DNA"/>
</dbReference>
<dbReference type="HOGENOM" id="CLU_010194_1_0_1"/>
<gene>
    <name evidence="4" type="ORF">PFICI_02373</name>
</gene>
<dbReference type="SUPFAM" id="SSF51735">
    <property type="entry name" value="NAD(P)-binding Rossmann-fold domains"/>
    <property type="match status" value="1"/>
</dbReference>
<dbReference type="OrthoDB" id="5840532at2759"/>
<dbReference type="GeneID" id="19267386"/>
<dbReference type="PANTHER" id="PTHR24321">
    <property type="entry name" value="DEHYDROGENASES, SHORT CHAIN"/>
    <property type="match status" value="1"/>
</dbReference>
<protein>
    <submittedName>
        <fullName evidence="4">Uncharacterized protein</fullName>
    </submittedName>
</protein>
<dbReference type="RefSeq" id="XP_007829145.1">
    <property type="nucleotide sequence ID" value="XM_007830954.1"/>
</dbReference>
<dbReference type="eggNOG" id="KOG0725">
    <property type="taxonomic scope" value="Eukaryota"/>
</dbReference>
<dbReference type="PANTHER" id="PTHR24321:SF12">
    <property type="entry name" value="SHORT-CHAIN DEHYDROGENASE_REDUCTASE FAMILY, PUTATIVE (AFU_ORTHOLOGUE AFUA_5G14340)-RELATED"/>
    <property type="match status" value="1"/>
</dbReference>
<dbReference type="GO" id="GO:0016491">
    <property type="term" value="F:oxidoreductase activity"/>
    <property type="evidence" value="ECO:0007669"/>
    <property type="project" value="UniProtKB-KW"/>
</dbReference>
<dbReference type="OMA" id="LCMREEL"/>
<dbReference type="Pfam" id="PF13561">
    <property type="entry name" value="adh_short_C2"/>
    <property type="match status" value="1"/>
</dbReference>
<keyword evidence="3" id="KW-0560">Oxidoreductase</keyword>
<dbReference type="InterPro" id="IPR036291">
    <property type="entry name" value="NAD(P)-bd_dom_sf"/>
</dbReference>
<sequence length="291" mass="31430">MLFPGVALVTGAGSGIGRQTALLLAQEGCSRIAIADINEVGVAETRDAIENLTRNVDILVIHLDVASEDSIKSMIDTTVGKFSRIDYACNVAGLCISGETVATSSESWDKLFQVNARGTWLCQKYEILHMQKQDPLESPDSKHKSRGSILNVSSMAGRQGQANLVAYGAAKHAVVGFTKADGMRYGSVGIRINAVCPGAIKTPMLTIFANERVGGHLDNLALQRLGDPEEIAECVVWLSSRRASYVTATTLSPHGGKKPPFPYAFYGIDRALIRTPVGQYTVRTETMEEWL</sequence>
<evidence type="ECO:0000313" key="5">
    <source>
        <dbReference type="Proteomes" id="UP000030651"/>
    </source>
</evidence>
<dbReference type="PRINTS" id="PR00080">
    <property type="entry name" value="SDRFAMILY"/>
</dbReference>
<evidence type="ECO:0000256" key="2">
    <source>
        <dbReference type="ARBA" id="ARBA00022857"/>
    </source>
</evidence>
<dbReference type="FunFam" id="3.40.50.720:FF:000084">
    <property type="entry name" value="Short-chain dehydrogenase reductase"/>
    <property type="match status" value="1"/>
</dbReference>